<proteinExistence type="predicted"/>
<keyword evidence="1" id="KW-0732">Signal</keyword>
<organism evidence="2 3">
    <name type="scientific">Thalassobacillus cyri</name>
    <dbReference type="NCBI Taxonomy" id="571932"/>
    <lineage>
        <taxon>Bacteria</taxon>
        <taxon>Bacillati</taxon>
        <taxon>Bacillota</taxon>
        <taxon>Bacilli</taxon>
        <taxon>Bacillales</taxon>
        <taxon>Bacillaceae</taxon>
        <taxon>Thalassobacillus</taxon>
    </lineage>
</organism>
<accession>A0A1H4FQT5</accession>
<dbReference type="AlphaFoldDB" id="A0A1H4FQT5"/>
<protein>
    <recommendedName>
        <fullName evidence="4">Peptidase propeptide and YPEB domain-containing protein</fullName>
    </recommendedName>
</protein>
<dbReference type="STRING" id="571932.SAMN05421743_11277"/>
<evidence type="ECO:0000256" key="1">
    <source>
        <dbReference type="SAM" id="SignalP"/>
    </source>
</evidence>
<dbReference type="EMBL" id="FNQR01000012">
    <property type="protein sequence ID" value="SEA99719.1"/>
    <property type="molecule type" value="Genomic_DNA"/>
</dbReference>
<reference evidence="2 3" key="1">
    <citation type="submission" date="2016-10" db="EMBL/GenBank/DDBJ databases">
        <authorList>
            <person name="de Groot N.N."/>
        </authorList>
    </citation>
    <scope>NUCLEOTIDE SEQUENCE [LARGE SCALE GENOMIC DNA]</scope>
    <source>
        <strain evidence="2 3">CCM7597</strain>
    </source>
</reference>
<evidence type="ECO:0008006" key="4">
    <source>
        <dbReference type="Google" id="ProtNLM"/>
    </source>
</evidence>
<name>A0A1H4FQT5_9BACI</name>
<gene>
    <name evidence="2" type="ORF">SAMN05421743_11277</name>
</gene>
<keyword evidence="3" id="KW-1185">Reference proteome</keyword>
<feature type="signal peptide" evidence="1">
    <location>
        <begin position="1"/>
        <end position="21"/>
    </location>
</feature>
<evidence type="ECO:0000313" key="3">
    <source>
        <dbReference type="Proteomes" id="UP000198584"/>
    </source>
</evidence>
<sequence length="120" mass="13955">MGRRINVLAFFLLAFVTGCNVVDSSNNKSEESNKVLENVWEYVQTTDMPQDEEWKSAWLNGKVEEIKMTDDIDSYQYVEEKFHNETVFLVTPLFKTERMAYPRIVVDPQTKEVIAELPGE</sequence>
<dbReference type="Proteomes" id="UP000198584">
    <property type="component" value="Unassembled WGS sequence"/>
</dbReference>
<dbReference type="PROSITE" id="PS51257">
    <property type="entry name" value="PROKAR_LIPOPROTEIN"/>
    <property type="match status" value="1"/>
</dbReference>
<evidence type="ECO:0000313" key="2">
    <source>
        <dbReference type="EMBL" id="SEA99719.1"/>
    </source>
</evidence>
<dbReference type="OrthoDB" id="2455934at2"/>
<feature type="chain" id="PRO_5039013970" description="Peptidase propeptide and YPEB domain-containing protein" evidence="1">
    <location>
        <begin position="22"/>
        <end position="120"/>
    </location>
</feature>
<dbReference type="RefSeq" id="WP_093045668.1">
    <property type="nucleotide sequence ID" value="NZ_FNQR01000012.1"/>
</dbReference>